<dbReference type="InterPro" id="IPR036108">
    <property type="entry name" value="4pyrrol_syn_uPrphyn_synt_sf"/>
</dbReference>
<evidence type="ECO:0000256" key="2">
    <source>
        <dbReference type="ARBA" id="ARBA00008133"/>
    </source>
</evidence>
<dbReference type="UniPathway" id="UPA00251">
    <property type="reaction ID" value="UER00320"/>
</dbReference>
<evidence type="ECO:0000256" key="8">
    <source>
        <dbReference type="ARBA" id="ARBA00032649"/>
    </source>
</evidence>
<comment type="pathway">
    <text evidence="1">Porphyrin-containing compound metabolism; protoporphyrin-IX biosynthesis; coproporphyrinogen-III from 5-aminolevulinate: step 3/4.</text>
</comment>
<feature type="domain" description="Tetrapyrrole biosynthesis uroporphyrinogen III synthase" evidence="11">
    <location>
        <begin position="40"/>
        <end position="265"/>
    </location>
</feature>
<sequence length="278" mass="30305">MTRDADSVCNVLLLKAADEKYARAFQAPLDGEQQQSGVTFNVHFVDVLTFEYVNAEALASALRQLENYSGILVTSPRGAIAISNAVAALTDTQARDTTLQKLRVAPIYSVGKATSRELDGLGVTCAGEESGSAEMLSEYLHRDGVLSEESKTKPMLFVCGEKRSNTLPESFRQRRLPIEELIVYKTCAVEQIELPEKCTSPDWVAFFSPSGLNAMKKLDLPWASVKKAAIGKTTATALQRYAEETGLKHWKVIVTAAKPTPKELAAAIMECELANEAT</sequence>
<keyword evidence="6" id="KW-0627">Porphyrin biosynthesis</keyword>
<dbReference type="InterPro" id="IPR039793">
    <property type="entry name" value="UROS/Hem4"/>
</dbReference>
<evidence type="ECO:0000256" key="9">
    <source>
        <dbReference type="ARBA" id="ARBA00040167"/>
    </source>
</evidence>
<dbReference type="InParanoid" id="K3X0Z9"/>
<dbReference type="GO" id="GO:0006785">
    <property type="term" value="P:heme B biosynthetic process"/>
    <property type="evidence" value="ECO:0007669"/>
    <property type="project" value="UniProtKB-ARBA"/>
</dbReference>
<accession>K3X0Z9</accession>
<dbReference type="STRING" id="431595.K3X0Z9"/>
<reference evidence="13" key="1">
    <citation type="journal article" date="2010" name="Genome Biol.">
        <title>Genome sequence of the necrotrophic plant pathogen Pythium ultimum reveals original pathogenicity mechanisms and effector repertoire.</title>
        <authorList>
            <person name="Levesque C.A."/>
            <person name="Brouwer H."/>
            <person name="Cano L."/>
            <person name="Hamilton J.P."/>
            <person name="Holt C."/>
            <person name="Huitema E."/>
            <person name="Raffaele S."/>
            <person name="Robideau G.P."/>
            <person name="Thines M."/>
            <person name="Win J."/>
            <person name="Zerillo M.M."/>
            <person name="Beakes G.W."/>
            <person name="Boore J.L."/>
            <person name="Busam D."/>
            <person name="Dumas B."/>
            <person name="Ferriera S."/>
            <person name="Fuerstenberg S.I."/>
            <person name="Gachon C.M."/>
            <person name="Gaulin E."/>
            <person name="Govers F."/>
            <person name="Grenville-Briggs L."/>
            <person name="Horner N."/>
            <person name="Hostetler J."/>
            <person name="Jiang R.H."/>
            <person name="Johnson J."/>
            <person name="Krajaejun T."/>
            <person name="Lin H."/>
            <person name="Meijer H.J."/>
            <person name="Moore B."/>
            <person name="Morris P."/>
            <person name="Phuntmart V."/>
            <person name="Puiu D."/>
            <person name="Shetty J."/>
            <person name="Stajich J.E."/>
            <person name="Tripathy S."/>
            <person name="Wawra S."/>
            <person name="van West P."/>
            <person name="Whitty B.R."/>
            <person name="Coutinho P.M."/>
            <person name="Henrissat B."/>
            <person name="Martin F."/>
            <person name="Thomas P.D."/>
            <person name="Tyler B.M."/>
            <person name="De Vries R.P."/>
            <person name="Kamoun S."/>
            <person name="Yandell M."/>
            <person name="Tisserat N."/>
            <person name="Buell C.R."/>
        </authorList>
    </citation>
    <scope>NUCLEOTIDE SEQUENCE</scope>
    <source>
        <strain evidence="13">DAOM:BR144</strain>
    </source>
</reference>
<comment type="similarity">
    <text evidence="2">Belongs to the uroporphyrinogen-III synthase family.</text>
</comment>
<evidence type="ECO:0000259" key="11">
    <source>
        <dbReference type="Pfam" id="PF02602"/>
    </source>
</evidence>
<protein>
    <recommendedName>
        <fullName evidence="9">Uroporphyrinogen-III synthase</fullName>
        <ecNumber evidence="3">4.2.1.75</ecNumber>
    </recommendedName>
    <alternativeName>
        <fullName evidence="8">Hydroxymethylbilane hydrolyase [cyclizing]</fullName>
    </alternativeName>
    <alternativeName>
        <fullName evidence="7">Uroporphyrinogen-III cosynthase</fullName>
    </alternativeName>
</protein>
<dbReference type="GO" id="GO:0006782">
    <property type="term" value="P:protoporphyrinogen IX biosynthetic process"/>
    <property type="evidence" value="ECO:0007669"/>
    <property type="project" value="UniProtKB-UniPathway"/>
</dbReference>
<dbReference type="CDD" id="cd06578">
    <property type="entry name" value="HemD"/>
    <property type="match status" value="1"/>
</dbReference>
<dbReference type="Gene3D" id="3.40.50.10090">
    <property type="match status" value="2"/>
</dbReference>
<organism evidence="12 13">
    <name type="scientific">Globisporangium ultimum (strain ATCC 200006 / CBS 805.95 / DAOM BR144)</name>
    <name type="common">Pythium ultimum</name>
    <dbReference type="NCBI Taxonomy" id="431595"/>
    <lineage>
        <taxon>Eukaryota</taxon>
        <taxon>Sar</taxon>
        <taxon>Stramenopiles</taxon>
        <taxon>Oomycota</taxon>
        <taxon>Peronosporomycetes</taxon>
        <taxon>Pythiales</taxon>
        <taxon>Pythiaceae</taxon>
        <taxon>Globisporangium</taxon>
    </lineage>
</organism>
<evidence type="ECO:0000256" key="10">
    <source>
        <dbReference type="ARBA" id="ARBA00048617"/>
    </source>
</evidence>
<dbReference type="eggNOG" id="KOG4132">
    <property type="taxonomic scope" value="Eukaryota"/>
</dbReference>
<proteinExistence type="inferred from homology"/>
<evidence type="ECO:0000256" key="3">
    <source>
        <dbReference type="ARBA" id="ARBA00013109"/>
    </source>
</evidence>
<dbReference type="VEuPathDB" id="FungiDB:PYU1_G010875"/>
<dbReference type="SUPFAM" id="SSF69618">
    <property type="entry name" value="HemD-like"/>
    <property type="match status" value="1"/>
</dbReference>
<dbReference type="InterPro" id="IPR003754">
    <property type="entry name" value="4pyrrol_synth_uPrphyn_synth"/>
</dbReference>
<dbReference type="Proteomes" id="UP000019132">
    <property type="component" value="Unassembled WGS sequence"/>
</dbReference>
<comment type="catalytic activity">
    <reaction evidence="10">
        <text>hydroxymethylbilane = uroporphyrinogen III + H2O</text>
        <dbReference type="Rhea" id="RHEA:18965"/>
        <dbReference type="ChEBI" id="CHEBI:15377"/>
        <dbReference type="ChEBI" id="CHEBI:57308"/>
        <dbReference type="ChEBI" id="CHEBI:57845"/>
        <dbReference type="EC" id="4.2.1.75"/>
    </reaction>
</comment>
<reference evidence="13" key="2">
    <citation type="submission" date="2010-04" db="EMBL/GenBank/DDBJ databases">
        <authorList>
            <person name="Buell R."/>
            <person name="Hamilton J."/>
            <person name="Hostetler J."/>
        </authorList>
    </citation>
    <scope>NUCLEOTIDE SEQUENCE [LARGE SCALE GENOMIC DNA]</scope>
    <source>
        <strain evidence="13">DAOM:BR144</strain>
    </source>
</reference>
<keyword evidence="4" id="KW-0350">Heme biosynthesis</keyword>
<dbReference type="EC" id="4.2.1.75" evidence="3"/>
<dbReference type="EnsemblProtists" id="PYU1_T010898">
    <property type="protein sequence ID" value="PYU1_T010898"/>
    <property type="gene ID" value="PYU1_G010875"/>
</dbReference>
<dbReference type="FunFam" id="3.40.50.10090:FF:000003">
    <property type="entry name" value="uroporphyrinogen-III synthase"/>
    <property type="match status" value="1"/>
</dbReference>
<dbReference type="Pfam" id="PF02602">
    <property type="entry name" value="HEM4"/>
    <property type="match status" value="1"/>
</dbReference>
<evidence type="ECO:0000313" key="12">
    <source>
        <dbReference type="EnsemblProtists" id="PYU1_T010898"/>
    </source>
</evidence>
<dbReference type="OMA" id="IHGADTG"/>
<evidence type="ECO:0000256" key="6">
    <source>
        <dbReference type="ARBA" id="ARBA00023244"/>
    </source>
</evidence>
<dbReference type="GO" id="GO:0004852">
    <property type="term" value="F:uroporphyrinogen-III synthase activity"/>
    <property type="evidence" value="ECO:0007669"/>
    <property type="project" value="UniProtKB-EC"/>
</dbReference>
<dbReference type="GO" id="GO:0006780">
    <property type="term" value="P:uroporphyrinogen III biosynthetic process"/>
    <property type="evidence" value="ECO:0007669"/>
    <property type="project" value="InterPro"/>
</dbReference>
<evidence type="ECO:0000256" key="4">
    <source>
        <dbReference type="ARBA" id="ARBA00023133"/>
    </source>
</evidence>
<dbReference type="PANTHER" id="PTHR12390:SF0">
    <property type="entry name" value="UROPORPHYRINOGEN-III SYNTHASE"/>
    <property type="match status" value="1"/>
</dbReference>
<dbReference type="HOGENOM" id="CLU_051874_0_1_1"/>
<reference evidence="12" key="3">
    <citation type="submission" date="2015-02" db="UniProtKB">
        <authorList>
            <consortium name="EnsemblProtists"/>
        </authorList>
    </citation>
    <scope>IDENTIFICATION</scope>
    <source>
        <strain evidence="12">DAOM BR144</strain>
    </source>
</reference>
<evidence type="ECO:0000256" key="1">
    <source>
        <dbReference type="ARBA" id="ARBA00004772"/>
    </source>
</evidence>
<dbReference type="AlphaFoldDB" id="K3X0Z9"/>
<keyword evidence="5" id="KW-0456">Lyase</keyword>
<name>K3X0Z9_GLOUD</name>
<keyword evidence="13" id="KW-1185">Reference proteome</keyword>
<evidence type="ECO:0000256" key="7">
    <source>
        <dbReference type="ARBA" id="ARBA00031702"/>
    </source>
</evidence>
<dbReference type="PANTHER" id="PTHR12390">
    <property type="entry name" value="UROPORPHYRINOGEN III SYNTHASE"/>
    <property type="match status" value="1"/>
</dbReference>
<evidence type="ECO:0000256" key="5">
    <source>
        <dbReference type="ARBA" id="ARBA00023239"/>
    </source>
</evidence>
<dbReference type="GO" id="GO:0005829">
    <property type="term" value="C:cytosol"/>
    <property type="evidence" value="ECO:0007669"/>
    <property type="project" value="TreeGrafter"/>
</dbReference>
<dbReference type="EMBL" id="GL376590">
    <property type="status" value="NOT_ANNOTATED_CDS"/>
    <property type="molecule type" value="Genomic_DNA"/>
</dbReference>
<evidence type="ECO:0000313" key="13">
    <source>
        <dbReference type="Proteomes" id="UP000019132"/>
    </source>
</evidence>